<dbReference type="InterPro" id="IPR038731">
    <property type="entry name" value="RgtA/B/C-like"/>
</dbReference>
<dbReference type="EMBL" id="BMDO01000008">
    <property type="protein sequence ID" value="GGI51579.1"/>
    <property type="molecule type" value="Genomic_DNA"/>
</dbReference>
<sequence>MLTSQKISAKAYVPFIGCFVALKALLLLLAINHFGFHRDEMLHLVLGNHLDWGYMEVPPFIALLAKISTTVFGSSVAAARVFPAIASALMVWFTGLLVTEFGGRRFAIALACLCVIFSPGMAASGYLFQPVVFDQLWWLVAAYLSVKYVNTNQPHYLYWLGAVIGLGLLTKYTMGFFAGALLLGMLLTPQRGLLWRREMLITIAISTLIFLPNVIWQYLHHWPVATHMSMLQKQQLDYVKPADFIIQQFLMHGASFIVWITGLGYMLFHKSLSKYRFLAFAYILVFAFLLKMNGKAYYLLAAYPMLFAAGGYGISTLLKNYLLRLAVPLLLILPNLLLLPIALPILTLNQTLDLIGYYRRHAHFMRFTVTWEDQKQHPLTQDYADMLGWDEMVAKTAAAYRALSPEQQKHTVIFADNYGEAGALATYQKKYNLPQAICLNSSFALWAPESLKADYIIYVSDDNDVSDLKPVVESYKRVGGVDNKLSREYGTGIFLIKHPSPVLEKIYKQHRSESRLEGSKDK</sequence>
<keyword evidence="11" id="KW-1185">Reference proteome</keyword>
<dbReference type="GO" id="GO:0016763">
    <property type="term" value="F:pentosyltransferase activity"/>
    <property type="evidence" value="ECO:0007669"/>
    <property type="project" value="TreeGrafter"/>
</dbReference>
<dbReference type="GO" id="GO:0009103">
    <property type="term" value="P:lipopolysaccharide biosynthetic process"/>
    <property type="evidence" value="ECO:0007669"/>
    <property type="project" value="UniProtKB-ARBA"/>
</dbReference>
<organism evidence="10 11">
    <name type="scientific">Mucilaginibacter galii</name>
    <dbReference type="NCBI Taxonomy" id="2005073"/>
    <lineage>
        <taxon>Bacteria</taxon>
        <taxon>Pseudomonadati</taxon>
        <taxon>Bacteroidota</taxon>
        <taxon>Sphingobacteriia</taxon>
        <taxon>Sphingobacteriales</taxon>
        <taxon>Sphingobacteriaceae</taxon>
        <taxon>Mucilaginibacter</taxon>
    </lineage>
</organism>
<feature type="transmembrane region" description="Helical" evidence="8">
    <location>
        <begin position="81"/>
        <end position="99"/>
    </location>
</feature>
<evidence type="ECO:0000256" key="3">
    <source>
        <dbReference type="ARBA" id="ARBA00022676"/>
    </source>
</evidence>
<protein>
    <recommendedName>
        <fullName evidence="9">Glycosyltransferase RgtA/B/C/D-like domain-containing protein</fullName>
    </recommendedName>
</protein>
<keyword evidence="6 8" id="KW-1133">Transmembrane helix</keyword>
<evidence type="ECO:0000256" key="4">
    <source>
        <dbReference type="ARBA" id="ARBA00022679"/>
    </source>
</evidence>
<dbReference type="RefSeq" id="WP_188417696.1">
    <property type="nucleotide sequence ID" value="NZ_BMDO01000008.1"/>
</dbReference>
<evidence type="ECO:0000313" key="11">
    <source>
        <dbReference type="Proteomes" id="UP000662074"/>
    </source>
</evidence>
<evidence type="ECO:0000256" key="5">
    <source>
        <dbReference type="ARBA" id="ARBA00022692"/>
    </source>
</evidence>
<gene>
    <name evidence="10" type="ORF">GCM10011425_27910</name>
</gene>
<feature type="transmembrane region" description="Helical" evidence="8">
    <location>
        <begin position="199"/>
        <end position="219"/>
    </location>
</feature>
<dbReference type="PANTHER" id="PTHR33908">
    <property type="entry name" value="MANNOSYLTRANSFERASE YKCB-RELATED"/>
    <property type="match status" value="1"/>
</dbReference>
<dbReference type="PANTHER" id="PTHR33908:SF11">
    <property type="entry name" value="MEMBRANE PROTEIN"/>
    <property type="match status" value="1"/>
</dbReference>
<evidence type="ECO:0000256" key="1">
    <source>
        <dbReference type="ARBA" id="ARBA00004651"/>
    </source>
</evidence>
<dbReference type="AlphaFoldDB" id="A0A917JAL1"/>
<keyword evidence="3" id="KW-0328">Glycosyltransferase</keyword>
<evidence type="ECO:0000259" key="9">
    <source>
        <dbReference type="Pfam" id="PF13231"/>
    </source>
</evidence>
<evidence type="ECO:0000256" key="2">
    <source>
        <dbReference type="ARBA" id="ARBA00022475"/>
    </source>
</evidence>
<evidence type="ECO:0000256" key="7">
    <source>
        <dbReference type="ARBA" id="ARBA00023136"/>
    </source>
</evidence>
<feature type="transmembrane region" description="Helical" evidence="8">
    <location>
        <begin position="296"/>
        <end position="314"/>
    </location>
</feature>
<feature type="domain" description="Glycosyltransferase RgtA/B/C/D-like" evidence="9">
    <location>
        <begin position="57"/>
        <end position="216"/>
    </location>
</feature>
<proteinExistence type="predicted"/>
<comment type="caution">
    <text evidence="10">The sequence shown here is derived from an EMBL/GenBank/DDBJ whole genome shotgun (WGS) entry which is preliminary data.</text>
</comment>
<feature type="transmembrane region" description="Helical" evidence="8">
    <location>
        <begin position="156"/>
        <end position="187"/>
    </location>
</feature>
<name>A0A917JAL1_9SPHI</name>
<evidence type="ECO:0000256" key="6">
    <source>
        <dbReference type="ARBA" id="ARBA00022989"/>
    </source>
</evidence>
<evidence type="ECO:0000256" key="8">
    <source>
        <dbReference type="SAM" id="Phobius"/>
    </source>
</evidence>
<feature type="transmembrane region" description="Helical" evidence="8">
    <location>
        <begin position="321"/>
        <end position="343"/>
    </location>
</feature>
<keyword evidence="4" id="KW-0808">Transferase</keyword>
<evidence type="ECO:0000313" key="10">
    <source>
        <dbReference type="EMBL" id="GGI51579.1"/>
    </source>
</evidence>
<feature type="transmembrane region" description="Helical" evidence="8">
    <location>
        <begin position="12"/>
        <end position="36"/>
    </location>
</feature>
<keyword evidence="7 8" id="KW-0472">Membrane</keyword>
<dbReference type="InterPro" id="IPR050297">
    <property type="entry name" value="LipidA_mod_glycosyltrf_83"/>
</dbReference>
<reference evidence="10" key="2">
    <citation type="submission" date="2020-09" db="EMBL/GenBank/DDBJ databases">
        <authorList>
            <person name="Sun Q."/>
            <person name="Sedlacek I."/>
        </authorList>
    </citation>
    <scope>NUCLEOTIDE SEQUENCE</scope>
    <source>
        <strain evidence="10">CCM 8711</strain>
    </source>
</reference>
<dbReference type="GO" id="GO:0005886">
    <property type="term" value="C:plasma membrane"/>
    <property type="evidence" value="ECO:0007669"/>
    <property type="project" value="UniProtKB-SubCell"/>
</dbReference>
<feature type="transmembrane region" description="Helical" evidence="8">
    <location>
        <begin position="275"/>
        <end position="290"/>
    </location>
</feature>
<comment type="subcellular location">
    <subcellularLocation>
        <location evidence="1">Cell membrane</location>
        <topology evidence="1">Multi-pass membrane protein</topology>
    </subcellularLocation>
</comment>
<dbReference type="Proteomes" id="UP000662074">
    <property type="component" value="Unassembled WGS sequence"/>
</dbReference>
<feature type="transmembrane region" description="Helical" evidence="8">
    <location>
        <begin position="106"/>
        <end position="128"/>
    </location>
</feature>
<accession>A0A917JAL1</accession>
<reference evidence="10" key="1">
    <citation type="journal article" date="2014" name="Int. J. Syst. Evol. Microbiol.">
        <title>Complete genome sequence of Corynebacterium casei LMG S-19264T (=DSM 44701T), isolated from a smear-ripened cheese.</title>
        <authorList>
            <consortium name="US DOE Joint Genome Institute (JGI-PGF)"/>
            <person name="Walter F."/>
            <person name="Albersmeier A."/>
            <person name="Kalinowski J."/>
            <person name="Ruckert C."/>
        </authorList>
    </citation>
    <scope>NUCLEOTIDE SEQUENCE</scope>
    <source>
        <strain evidence="10">CCM 8711</strain>
    </source>
</reference>
<keyword evidence="2" id="KW-1003">Cell membrane</keyword>
<keyword evidence="5 8" id="KW-0812">Transmembrane</keyword>
<dbReference type="Pfam" id="PF13231">
    <property type="entry name" value="PMT_2"/>
    <property type="match status" value="1"/>
</dbReference>
<feature type="transmembrane region" description="Helical" evidence="8">
    <location>
        <begin position="249"/>
        <end position="268"/>
    </location>
</feature>